<dbReference type="Gramene" id="PVH35872">
    <property type="protein sequence ID" value="PVH35872"/>
    <property type="gene ID" value="PAHAL_7G297200"/>
</dbReference>
<dbReference type="AlphaFoldDB" id="A0A2T8IDY7"/>
<sequence>MKPKGWVRANITSSRRLCTRQSSSYHRMSIILFLFLLFSSLLVCVRATYS</sequence>
<keyword evidence="1" id="KW-1133">Transmembrane helix</keyword>
<feature type="transmembrane region" description="Helical" evidence="1">
    <location>
        <begin position="30"/>
        <end position="49"/>
    </location>
</feature>
<evidence type="ECO:0000313" key="2">
    <source>
        <dbReference type="EMBL" id="PVH35872.1"/>
    </source>
</evidence>
<dbReference type="EMBL" id="CM008052">
    <property type="protein sequence ID" value="PVH35872.1"/>
    <property type="molecule type" value="Genomic_DNA"/>
</dbReference>
<keyword evidence="1" id="KW-0812">Transmembrane</keyword>
<name>A0A2T8IDY7_9POAL</name>
<evidence type="ECO:0000256" key="1">
    <source>
        <dbReference type="SAM" id="Phobius"/>
    </source>
</evidence>
<dbReference type="Proteomes" id="UP000243499">
    <property type="component" value="Chromosome 7"/>
</dbReference>
<keyword evidence="1" id="KW-0472">Membrane</keyword>
<gene>
    <name evidence="2" type="ORF">PAHAL_7G297200</name>
</gene>
<reference evidence="2" key="1">
    <citation type="submission" date="2018-04" db="EMBL/GenBank/DDBJ databases">
        <title>WGS assembly of Panicum hallii.</title>
        <authorList>
            <person name="Lovell J."/>
            <person name="Jenkins J."/>
            <person name="Lowry D."/>
            <person name="Mamidi S."/>
            <person name="Sreedasyam A."/>
            <person name="Weng X."/>
            <person name="Barry K."/>
            <person name="Bonette J."/>
            <person name="Campitelli B."/>
            <person name="Daum C."/>
            <person name="Gordon S."/>
            <person name="Gould B."/>
            <person name="Lipzen A."/>
            <person name="Macqueen A."/>
            <person name="Palacio-Mejia J."/>
            <person name="Plott C."/>
            <person name="Shakirov E."/>
            <person name="Shu S."/>
            <person name="Yoshinaga Y."/>
            <person name="Zane M."/>
            <person name="Rokhsar D."/>
            <person name="Grimwood J."/>
            <person name="Schmutz J."/>
            <person name="Juenger T."/>
        </authorList>
    </citation>
    <scope>NUCLEOTIDE SEQUENCE [LARGE SCALE GENOMIC DNA]</scope>
    <source>
        <strain evidence="2">FIL2</strain>
    </source>
</reference>
<protein>
    <submittedName>
        <fullName evidence="2">Uncharacterized protein</fullName>
    </submittedName>
</protein>
<proteinExistence type="predicted"/>
<accession>A0A2T8IDY7</accession>
<organism evidence="2">
    <name type="scientific">Panicum hallii</name>
    <dbReference type="NCBI Taxonomy" id="206008"/>
    <lineage>
        <taxon>Eukaryota</taxon>
        <taxon>Viridiplantae</taxon>
        <taxon>Streptophyta</taxon>
        <taxon>Embryophyta</taxon>
        <taxon>Tracheophyta</taxon>
        <taxon>Spermatophyta</taxon>
        <taxon>Magnoliopsida</taxon>
        <taxon>Liliopsida</taxon>
        <taxon>Poales</taxon>
        <taxon>Poaceae</taxon>
        <taxon>PACMAD clade</taxon>
        <taxon>Panicoideae</taxon>
        <taxon>Panicodae</taxon>
        <taxon>Paniceae</taxon>
        <taxon>Panicinae</taxon>
        <taxon>Panicum</taxon>
        <taxon>Panicum sect. Panicum</taxon>
    </lineage>
</organism>